<dbReference type="PANTHER" id="PTHR36078">
    <property type="entry name" value="BNACNNG21220D PROTEIN"/>
    <property type="match status" value="1"/>
</dbReference>
<organism evidence="2 3">
    <name type="scientific">Aegilops tauschii subsp. strangulata</name>
    <name type="common">Goatgrass</name>
    <dbReference type="NCBI Taxonomy" id="200361"/>
    <lineage>
        <taxon>Eukaryota</taxon>
        <taxon>Viridiplantae</taxon>
        <taxon>Streptophyta</taxon>
        <taxon>Embryophyta</taxon>
        <taxon>Tracheophyta</taxon>
        <taxon>Spermatophyta</taxon>
        <taxon>Magnoliopsida</taxon>
        <taxon>Liliopsida</taxon>
        <taxon>Poales</taxon>
        <taxon>Poaceae</taxon>
        <taxon>BOP clade</taxon>
        <taxon>Pooideae</taxon>
        <taxon>Triticodae</taxon>
        <taxon>Triticeae</taxon>
        <taxon>Triticinae</taxon>
        <taxon>Aegilops</taxon>
    </lineage>
</organism>
<dbReference type="EnsemblPlants" id="AET5Gv20591600.6">
    <property type="protein sequence ID" value="AET5Gv20591600.6"/>
    <property type="gene ID" value="AET5Gv20591600"/>
</dbReference>
<reference evidence="2" key="4">
    <citation type="submission" date="2019-03" db="UniProtKB">
        <authorList>
            <consortium name="EnsemblPlants"/>
        </authorList>
    </citation>
    <scope>IDENTIFICATION</scope>
</reference>
<dbReference type="Gramene" id="AET5Gv20591600.6">
    <property type="protein sequence ID" value="AET5Gv20591600.6"/>
    <property type="gene ID" value="AET5Gv20591600"/>
</dbReference>
<dbReference type="PANTHER" id="PTHR36078:SF2">
    <property type="entry name" value="OS09G0473966 PROTEIN"/>
    <property type="match status" value="1"/>
</dbReference>
<accession>A0A453L1L1</accession>
<reference evidence="3" key="1">
    <citation type="journal article" date="2014" name="Science">
        <title>Ancient hybridizations among the ancestral genomes of bread wheat.</title>
        <authorList>
            <consortium name="International Wheat Genome Sequencing Consortium,"/>
            <person name="Marcussen T."/>
            <person name="Sandve S.R."/>
            <person name="Heier L."/>
            <person name="Spannagl M."/>
            <person name="Pfeifer M."/>
            <person name="Jakobsen K.S."/>
            <person name="Wulff B.B."/>
            <person name="Steuernagel B."/>
            <person name="Mayer K.F."/>
            <person name="Olsen O.A."/>
        </authorList>
    </citation>
    <scope>NUCLEOTIDE SEQUENCE [LARGE SCALE GENOMIC DNA]</scope>
    <source>
        <strain evidence="3">cv. AL8/78</strain>
    </source>
</reference>
<proteinExistence type="predicted"/>
<reference evidence="2" key="5">
    <citation type="journal article" date="2021" name="G3 (Bethesda)">
        <title>Aegilops tauschii genome assembly Aet v5.0 features greater sequence contiguity and improved annotation.</title>
        <authorList>
            <person name="Wang L."/>
            <person name="Zhu T."/>
            <person name="Rodriguez J.C."/>
            <person name="Deal K.R."/>
            <person name="Dubcovsky J."/>
            <person name="McGuire P.E."/>
            <person name="Lux T."/>
            <person name="Spannagl M."/>
            <person name="Mayer K.F.X."/>
            <person name="Baldrich P."/>
            <person name="Meyers B.C."/>
            <person name="Huo N."/>
            <person name="Gu Y.Q."/>
            <person name="Zhou H."/>
            <person name="Devos K.M."/>
            <person name="Bennetzen J.L."/>
            <person name="Unver T."/>
            <person name="Budak H."/>
            <person name="Gulick P.J."/>
            <person name="Galiba G."/>
            <person name="Kalapos B."/>
            <person name="Nelson D.R."/>
            <person name="Li P."/>
            <person name="You F.M."/>
            <person name="Luo M.C."/>
            <person name="Dvorak J."/>
        </authorList>
    </citation>
    <scope>NUCLEOTIDE SEQUENCE [LARGE SCALE GENOMIC DNA]</scope>
    <source>
        <strain evidence="2">cv. AL8/78</strain>
    </source>
</reference>
<dbReference type="AlphaFoldDB" id="A0A453L1L1"/>
<evidence type="ECO:0000313" key="3">
    <source>
        <dbReference type="Proteomes" id="UP000015105"/>
    </source>
</evidence>
<evidence type="ECO:0000313" key="2">
    <source>
        <dbReference type="EnsemblPlants" id="AET5Gv20591600.6"/>
    </source>
</evidence>
<protein>
    <submittedName>
        <fullName evidence="2">Uncharacterized protein</fullName>
    </submittedName>
</protein>
<evidence type="ECO:0000256" key="1">
    <source>
        <dbReference type="SAM" id="MobiDB-lite"/>
    </source>
</evidence>
<reference evidence="3" key="2">
    <citation type="journal article" date="2017" name="Nat. Plants">
        <title>The Aegilops tauschii genome reveals multiple impacts of transposons.</title>
        <authorList>
            <person name="Zhao G."/>
            <person name="Zou C."/>
            <person name="Li K."/>
            <person name="Wang K."/>
            <person name="Li T."/>
            <person name="Gao L."/>
            <person name="Zhang X."/>
            <person name="Wang H."/>
            <person name="Yang Z."/>
            <person name="Liu X."/>
            <person name="Jiang W."/>
            <person name="Mao L."/>
            <person name="Kong X."/>
            <person name="Jiao Y."/>
            <person name="Jia J."/>
        </authorList>
    </citation>
    <scope>NUCLEOTIDE SEQUENCE [LARGE SCALE GENOMIC DNA]</scope>
    <source>
        <strain evidence="3">cv. AL8/78</strain>
    </source>
</reference>
<keyword evidence="3" id="KW-1185">Reference proteome</keyword>
<reference evidence="2" key="3">
    <citation type="journal article" date="2017" name="Nature">
        <title>Genome sequence of the progenitor of the wheat D genome Aegilops tauschii.</title>
        <authorList>
            <person name="Luo M.C."/>
            <person name="Gu Y.Q."/>
            <person name="Puiu D."/>
            <person name="Wang H."/>
            <person name="Twardziok S.O."/>
            <person name="Deal K.R."/>
            <person name="Huo N."/>
            <person name="Zhu T."/>
            <person name="Wang L."/>
            <person name="Wang Y."/>
            <person name="McGuire P.E."/>
            <person name="Liu S."/>
            <person name="Long H."/>
            <person name="Ramasamy R.K."/>
            <person name="Rodriguez J.C."/>
            <person name="Van S.L."/>
            <person name="Yuan L."/>
            <person name="Wang Z."/>
            <person name="Xia Z."/>
            <person name="Xiao L."/>
            <person name="Anderson O.D."/>
            <person name="Ouyang S."/>
            <person name="Liang Y."/>
            <person name="Zimin A.V."/>
            <person name="Pertea G."/>
            <person name="Qi P."/>
            <person name="Bennetzen J.L."/>
            <person name="Dai X."/>
            <person name="Dawson M.W."/>
            <person name="Muller H.G."/>
            <person name="Kugler K."/>
            <person name="Rivarola-Duarte L."/>
            <person name="Spannagl M."/>
            <person name="Mayer K.F.X."/>
            <person name="Lu F.H."/>
            <person name="Bevan M.W."/>
            <person name="Leroy P."/>
            <person name="Li P."/>
            <person name="You F.M."/>
            <person name="Sun Q."/>
            <person name="Liu Z."/>
            <person name="Lyons E."/>
            <person name="Wicker T."/>
            <person name="Salzberg S.L."/>
            <person name="Devos K.M."/>
            <person name="Dvorak J."/>
        </authorList>
    </citation>
    <scope>NUCLEOTIDE SEQUENCE [LARGE SCALE GENOMIC DNA]</scope>
    <source>
        <strain evidence="2">cv. AL8/78</strain>
    </source>
</reference>
<feature type="region of interest" description="Disordered" evidence="1">
    <location>
        <begin position="1"/>
        <end position="20"/>
    </location>
</feature>
<name>A0A453L1L1_AEGTS</name>
<sequence>MLNVKSEPATAMDAVGEPEIEEHEQKVNRYQAELAARIKAKYFSNKASDGGKIFEEETIVEGETIHSSRCVSYVLLCKYLKFGYSNHLHFSFLGGHAQARMRTRQIFSERRTT</sequence>
<dbReference type="Proteomes" id="UP000015105">
    <property type="component" value="Chromosome 5D"/>
</dbReference>